<proteinExistence type="predicted"/>
<gene>
    <name evidence="2" type="ordered locus">Bcep1808_6778</name>
</gene>
<dbReference type="EMBL" id="CP000617">
    <property type="protein sequence ID" value="ABO59666.1"/>
    <property type="molecule type" value="Genomic_DNA"/>
</dbReference>
<protein>
    <submittedName>
        <fullName evidence="2">Uncharacterized protein</fullName>
    </submittedName>
</protein>
<reference evidence="2 3" key="1">
    <citation type="submission" date="2007-03" db="EMBL/GenBank/DDBJ databases">
        <title>Complete sequence of plasmid pBVIE01 of Burkholderia vietnamiensis G4.</title>
        <authorList>
            <consortium name="US DOE Joint Genome Institute"/>
            <person name="Copeland A."/>
            <person name="Lucas S."/>
            <person name="Lapidus A."/>
            <person name="Barry K."/>
            <person name="Detter J.C."/>
            <person name="Glavina del Rio T."/>
            <person name="Hammon N."/>
            <person name="Israni S."/>
            <person name="Dalin E."/>
            <person name="Tice H."/>
            <person name="Pitluck S."/>
            <person name="Chain P."/>
            <person name="Malfatti S."/>
            <person name="Shin M."/>
            <person name="Vergez L."/>
            <person name="Schmutz J."/>
            <person name="Larimer F."/>
            <person name="Land M."/>
            <person name="Hauser L."/>
            <person name="Kyrpides N."/>
            <person name="Tiedje J."/>
            <person name="Richardson P."/>
        </authorList>
    </citation>
    <scope>NUCLEOTIDE SEQUENCE [LARGE SCALE GENOMIC DNA]</scope>
    <source>
        <strain evidence="3">G4 / LMG 22486</strain>
        <plasmid evidence="2 3">pBVIE01</plasmid>
    </source>
</reference>
<dbReference type="HOGENOM" id="CLU_648421_0_0_4"/>
<dbReference type="KEGG" id="bvi:Bcep1808_6778"/>
<keyword evidence="2" id="KW-0614">Plasmid</keyword>
<evidence type="ECO:0000256" key="1">
    <source>
        <dbReference type="SAM" id="MobiDB-lite"/>
    </source>
</evidence>
<dbReference type="Proteomes" id="UP000002287">
    <property type="component" value="Plasmid pBVIE01"/>
</dbReference>
<accession>A4JTR3</accession>
<feature type="region of interest" description="Disordered" evidence="1">
    <location>
        <begin position="1"/>
        <end position="24"/>
    </location>
</feature>
<evidence type="ECO:0000313" key="3">
    <source>
        <dbReference type="Proteomes" id="UP000002287"/>
    </source>
</evidence>
<name>A4JTR3_BURVG</name>
<feature type="compositionally biased region" description="Basic residues" evidence="1">
    <location>
        <begin position="1"/>
        <end position="11"/>
    </location>
</feature>
<dbReference type="AlphaFoldDB" id="A4JTR3"/>
<geneLocation type="plasmid" evidence="2 3">
    <name>pBVIE01</name>
</geneLocation>
<evidence type="ECO:0000313" key="2">
    <source>
        <dbReference type="EMBL" id="ABO59666.1"/>
    </source>
</evidence>
<organism evidence="2 3">
    <name type="scientific">Burkholderia vietnamiensis (strain G4 / LMG 22486)</name>
    <name type="common">Burkholderia cepacia (strain R1808)</name>
    <dbReference type="NCBI Taxonomy" id="269482"/>
    <lineage>
        <taxon>Bacteria</taxon>
        <taxon>Pseudomonadati</taxon>
        <taxon>Pseudomonadota</taxon>
        <taxon>Betaproteobacteria</taxon>
        <taxon>Burkholderiales</taxon>
        <taxon>Burkholderiaceae</taxon>
        <taxon>Burkholderia</taxon>
        <taxon>Burkholderia cepacia complex</taxon>
    </lineage>
</organism>
<sequence>MMGKLNRKRARARAERQMASGRLVEGGDEAAVRRLIEMDRQGPTHREPSPGSLPVDYIDLLRATDKALFQCAEVDLLRMRQSGETPEQIFPPDSKCNEERYATIWLRNAVQHPGSNPWVFNREAMASAIEASITQYRAVLSFLHAGSKTYFFGDAIAESLSYTALNLPAPALKLPVPAFEFVFHSEAASEAFWACCEAPMPAIRTISVLVREDALKEVGCRRLIIVAYEHGENLRKGPAVLIRRLAMREEWDLEAALNTDWSKPGMGPRGHSVSWSSTPDGGIAITDDATSGFLDEKVRFIRMVLNGILYITSRGAEITEKLAPRPIHAGAHHDSYPGRPSGRTYSAVGESIKQIPILIDPTVRYDALPHATSKRSIRVRFLVPGFWRRPPNTAPDAKKDVWVREHYRGPEMADLVNNPYIVR</sequence>